<feature type="compositionally biased region" description="Basic and acidic residues" evidence="1">
    <location>
        <begin position="98"/>
        <end position="112"/>
    </location>
</feature>
<name>M5GBV6_DACPD</name>
<organism evidence="2 3">
    <name type="scientific">Dacryopinax primogenitus (strain DJM 731)</name>
    <name type="common">Brown rot fungus</name>
    <dbReference type="NCBI Taxonomy" id="1858805"/>
    <lineage>
        <taxon>Eukaryota</taxon>
        <taxon>Fungi</taxon>
        <taxon>Dikarya</taxon>
        <taxon>Basidiomycota</taxon>
        <taxon>Agaricomycotina</taxon>
        <taxon>Dacrymycetes</taxon>
        <taxon>Dacrymycetales</taxon>
        <taxon>Dacrymycetaceae</taxon>
        <taxon>Dacryopinax</taxon>
    </lineage>
</organism>
<evidence type="ECO:0000313" key="2">
    <source>
        <dbReference type="EMBL" id="EJU06479.1"/>
    </source>
</evidence>
<gene>
    <name evidence="2" type="ORF">DACRYDRAFT_97914</name>
</gene>
<proteinExistence type="predicted"/>
<feature type="region of interest" description="Disordered" evidence="1">
    <location>
        <begin position="38"/>
        <end position="172"/>
    </location>
</feature>
<accession>M5GBV6</accession>
<evidence type="ECO:0000256" key="1">
    <source>
        <dbReference type="SAM" id="MobiDB-lite"/>
    </source>
</evidence>
<dbReference type="Proteomes" id="UP000030653">
    <property type="component" value="Unassembled WGS sequence"/>
</dbReference>
<dbReference type="HOGENOM" id="CLU_1089988_0_0_1"/>
<evidence type="ECO:0000313" key="3">
    <source>
        <dbReference type="Proteomes" id="UP000030653"/>
    </source>
</evidence>
<feature type="region of interest" description="Disordered" evidence="1">
    <location>
        <begin position="224"/>
        <end position="255"/>
    </location>
</feature>
<feature type="compositionally biased region" description="Polar residues" evidence="1">
    <location>
        <begin position="38"/>
        <end position="58"/>
    </location>
</feature>
<dbReference type="OrthoDB" id="3262664at2759"/>
<sequence>MAPVSIDDLIASLKGNGIGQEASDLEAVKAHLSQTLGSNASQNGYTPTHTSNTPQGTPVATHPPMGVPWDTRGMSASARRHRSQSRGFDMAIDEAEEPAERTTPRVDTERWRSPQRKAMHSPQESFSGHGFPSLSPISSTAPPLSPPASPTRHIHHHPMPIPTNSSPYSHGPHPYAHAHAHGHGHDTGYAAAQDPFLQQMQQAQGGPTYYGQFFPQSPPMDACPPTMNPIPGWNPAGQWQSGYPQPVQAREDTRR</sequence>
<keyword evidence="3" id="KW-1185">Reference proteome</keyword>
<dbReference type="EMBL" id="JH795855">
    <property type="protein sequence ID" value="EJU06479.1"/>
    <property type="molecule type" value="Genomic_DNA"/>
</dbReference>
<protein>
    <submittedName>
        <fullName evidence="2">Uncharacterized protein</fullName>
    </submittedName>
</protein>
<dbReference type="RefSeq" id="XP_040633373.1">
    <property type="nucleotide sequence ID" value="XM_040777491.1"/>
</dbReference>
<feature type="compositionally biased region" description="Low complexity" evidence="1">
    <location>
        <begin position="132"/>
        <end position="142"/>
    </location>
</feature>
<dbReference type="GeneID" id="63692553"/>
<reference evidence="2 3" key="1">
    <citation type="journal article" date="2012" name="Science">
        <title>The Paleozoic origin of enzymatic lignin decomposition reconstructed from 31 fungal genomes.</title>
        <authorList>
            <person name="Floudas D."/>
            <person name="Binder M."/>
            <person name="Riley R."/>
            <person name="Barry K."/>
            <person name="Blanchette R.A."/>
            <person name="Henrissat B."/>
            <person name="Martinez A.T."/>
            <person name="Otillar R."/>
            <person name="Spatafora J.W."/>
            <person name="Yadav J.S."/>
            <person name="Aerts A."/>
            <person name="Benoit I."/>
            <person name="Boyd A."/>
            <person name="Carlson A."/>
            <person name="Copeland A."/>
            <person name="Coutinho P.M."/>
            <person name="de Vries R.P."/>
            <person name="Ferreira P."/>
            <person name="Findley K."/>
            <person name="Foster B."/>
            <person name="Gaskell J."/>
            <person name="Glotzer D."/>
            <person name="Gorecki P."/>
            <person name="Heitman J."/>
            <person name="Hesse C."/>
            <person name="Hori C."/>
            <person name="Igarashi K."/>
            <person name="Jurgens J.A."/>
            <person name="Kallen N."/>
            <person name="Kersten P."/>
            <person name="Kohler A."/>
            <person name="Kuees U."/>
            <person name="Kumar T.K.A."/>
            <person name="Kuo A."/>
            <person name="LaButti K."/>
            <person name="Larrondo L.F."/>
            <person name="Lindquist E."/>
            <person name="Ling A."/>
            <person name="Lombard V."/>
            <person name="Lucas S."/>
            <person name="Lundell T."/>
            <person name="Martin R."/>
            <person name="McLaughlin D.J."/>
            <person name="Morgenstern I."/>
            <person name="Morin E."/>
            <person name="Murat C."/>
            <person name="Nagy L.G."/>
            <person name="Nolan M."/>
            <person name="Ohm R.A."/>
            <person name="Patyshakuliyeva A."/>
            <person name="Rokas A."/>
            <person name="Ruiz-Duenas F.J."/>
            <person name="Sabat G."/>
            <person name="Salamov A."/>
            <person name="Samejima M."/>
            <person name="Schmutz J."/>
            <person name="Slot J.C."/>
            <person name="St John F."/>
            <person name="Stenlid J."/>
            <person name="Sun H."/>
            <person name="Sun S."/>
            <person name="Syed K."/>
            <person name="Tsang A."/>
            <person name="Wiebenga A."/>
            <person name="Young D."/>
            <person name="Pisabarro A."/>
            <person name="Eastwood D.C."/>
            <person name="Martin F."/>
            <person name="Cullen D."/>
            <person name="Grigoriev I.V."/>
            <person name="Hibbett D.S."/>
        </authorList>
    </citation>
    <scope>NUCLEOTIDE SEQUENCE [LARGE SCALE GENOMIC DNA]</scope>
    <source>
        <strain evidence="2 3">DJM-731 SS1</strain>
    </source>
</reference>
<dbReference type="AlphaFoldDB" id="M5GBV6"/>